<evidence type="ECO:0000256" key="3">
    <source>
        <dbReference type="RuleBase" id="RU003476"/>
    </source>
</evidence>
<comment type="caution">
    <text evidence="5">The sequence shown here is derived from an EMBL/GenBank/DDBJ whole genome shotgun (WGS) entry which is preliminary data.</text>
</comment>
<dbReference type="PRINTS" id="PR00502">
    <property type="entry name" value="NUDIXFAMILY"/>
</dbReference>
<name>A0ABX1YNT3_9BACL</name>
<gene>
    <name evidence="5" type="ORF">GC101_20790</name>
</gene>
<keyword evidence="6" id="KW-1185">Reference proteome</keyword>
<dbReference type="Gene3D" id="3.90.79.10">
    <property type="entry name" value="Nucleoside Triphosphate Pyrophosphohydrolase"/>
    <property type="match status" value="1"/>
</dbReference>
<comment type="cofactor">
    <cofactor evidence="1">
        <name>Mg(2+)</name>
        <dbReference type="ChEBI" id="CHEBI:18420"/>
    </cofactor>
</comment>
<reference evidence="5 6" key="1">
    <citation type="submission" date="2019-10" db="EMBL/GenBank/DDBJ databases">
        <title>Description of Paenibacillus terricola sp. nov.</title>
        <authorList>
            <person name="Carlier A."/>
            <person name="Qi S."/>
        </authorList>
    </citation>
    <scope>NUCLEOTIDE SEQUENCE [LARGE SCALE GENOMIC DNA]</scope>
    <source>
        <strain evidence="5 6">LMG 31459</strain>
    </source>
</reference>
<dbReference type="InterPro" id="IPR015797">
    <property type="entry name" value="NUDIX_hydrolase-like_dom_sf"/>
</dbReference>
<dbReference type="SUPFAM" id="SSF55811">
    <property type="entry name" value="Nudix"/>
    <property type="match status" value="1"/>
</dbReference>
<evidence type="ECO:0000313" key="6">
    <source>
        <dbReference type="Proteomes" id="UP000596857"/>
    </source>
</evidence>
<comment type="similarity">
    <text evidence="3">Belongs to the Nudix hydrolase family.</text>
</comment>
<evidence type="ECO:0000256" key="2">
    <source>
        <dbReference type="ARBA" id="ARBA00022801"/>
    </source>
</evidence>
<evidence type="ECO:0000259" key="4">
    <source>
        <dbReference type="PROSITE" id="PS51462"/>
    </source>
</evidence>
<dbReference type="InterPro" id="IPR020476">
    <property type="entry name" value="Nudix_hydrolase"/>
</dbReference>
<dbReference type="PROSITE" id="PS51462">
    <property type="entry name" value="NUDIX"/>
    <property type="match status" value="1"/>
</dbReference>
<dbReference type="PANTHER" id="PTHR43046">
    <property type="entry name" value="GDP-MANNOSE MANNOSYL HYDROLASE"/>
    <property type="match status" value="1"/>
</dbReference>
<accession>A0ABX1YNT3</accession>
<dbReference type="EMBL" id="WHOB01000062">
    <property type="protein sequence ID" value="NOU81304.1"/>
    <property type="molecule type" value="Genomic_DNA"/>
</dbReference>
<dbReference type="Proteomes" id="UP000596857">
    <property type="component" value="Unassembled WGS sequence"/>
</dbReference>
<dbReference type="PANTHER" id="PTHR43046:SF2">
    <property type="entry name" value="8-OXO-DGTP DIPHOSPHATASE-RELATED"/>
    <property type="match status" value="1"/>
</dbReference>
<dbReference type="InterPro" id="IPR000086">
    <property type="entry name" value="NUDIX_hydrolase_dom"/>
</dbReference>
<proteinExistence type="inferred from homology"/>
<dbReference type="PROSITE" id="PS00893">
    <property type="entry name" value="NUDIX_BOX"/>
    <property type="match status" value="1"/>
</dbReference>
<organism evidence="5 6">
    <name type="scientific">Paenibacillus phytohabitans</name>
    <dbReference type="NCBI Taxonomy" id="2654978"/>
    <lineage>
        <taxon>Bacteria</taxon>
        <taxon>Bacillati</taxon>
        <taxon>Bacillota</taxon>
        <taxon>Bacilli</taxon>
        <taxon>Bacillales</taxon>
        <taxon>Paenibacillaceae</taxon>
        <taxon>Paenibacillus</taxon>
    </lineage>
</organism>
<protein>
    <submittedName>
        <fullName evidence="5">NUDIX domain-containing protein</fullName>
    </submittedName>
</protein>
<dbReference type="RefSeq" id="WP_171718807.1">
    <property type="nucleotide sequence ID" value="NZ_WHOB01000062.1"/>
</dbReference>
<evidence type="ECO:0000256" key="1">
    <source>
        <dbReference type="ARBA" id="ARBA00001946"/>
    </source>
</evidence>
<dbReference type="InterPro" id="IPR020084">
    <property type="entry name" value="NUDIX_hydrolase_CS"/>
</dbReference>
<feature type="domain" description="Nudix hydrolase" evidence="4">
    <location>
        <begin position="3"/>
        <end position="89"/>
    </location>
</feature>
<evidence type="ECO:0000313" key="5">
    <source>
        <dbReference type="EMBL" id="NOU81304.1"/>
    </source>
</evidence>
<keyword evidence="2 3" id="KW-0378">Hydrolase</keyword>
<dbReference type="Pfam" id="PF00293">
    <property type="entry name" value="NUDIX"/>
    <property type="match status" value="1"/>
</dbReference>
<sequence length="89" mass="9967">MTRSIIVTGGAIIKDKHGRILLQQRSDYGDWGLPGGGMEAGETIEETMIREVKEETGLEVNHYNLLSIYTGARMMYTYPNGNEVVFVMI</sequence>